<dbReference type="GO" id="GO:0003735">
    <property type="term" value="F:structural constituent of ribosome"/>
    <property type="evidence" value="ECO:0007669"/>
    <property type="project" value="InterPro"/>
</dbReference>
<dbReference type="InterPro" id="IPR000592">
    <property type="entry name" value="Ribosomal_eS27"/>
</dbReference>
<dbReference type="FunFam" id="2.20.25.100:FF:000001">
    <property type="entry name" value="40S ribosomal protein S27"/>
    <property type="match status" value="1"/>
</dbReference>
<dbReference type="EMBL" id="JABBWE010000007">
    <property type="protein sequence ID" value="KAG1801339.1"/>
    <property type="molecule type" value="Genomic_DNA"/>
</dbReference>
<evidence type="ECO:0000256" key="4">
    <source>
        <dbReference type="ARBA" id="ARBA00023274"/>
    </source>
</evidence>
<gene>
    <name evidence="6" type="ORF">HD556DRAFT_1336841</name>
</gene>
<keyword evidence="4 5" id="KW-0687">Ribonucleoprotein</keyword>
<evidence type="ECO:0000256" key="3">
    <source>
        <dbReference type="ARBA" id="ARBA00022980"/>
    </source>
</evidence>
<evidence type="ECO:0000256" key="1">
    <source>
        <dbReference type="ARBA" id="ARBA00010919"/>
    </source>
</evidence>
<accession>A0A9P7DRM0</accession>
<name>A0A9P7DRM0_9AGAM</name>
<comment type="similarity">
    <text evidence="1 5">Belongs to the eukaryotic ribosomal protein eS27 family.</text>
</comment>
<dbReference type="GeneID" id="64595685"/>
<dbReference type="GO" id="GO:0005840">
    <property type="term" value="C:ribosome"/>
    <property type="evidence" value="ECO:0007669"/>
    <property type="project" value="UniProtKB-KW"/>
</dbReference>
<dbReference type="InterPro" id="IPR011332">
    <property type="entry name" value="Ribosomal_zn-bd"/>
</dbReference>
<dbReference type="PANTHER" id="PTHR11594">
    <property type="entry name" value="40S RIBOSOMAL PROTEIN S27"/>
    <property type="match status" value="1"/>
</dbReference>
<dbReference type="Pfam" id="PF01667">
    <property type="entry name" value="Ribosomal_S27e"/>
    <property type="match status" value="1"/>
</dbReference>
<comment type="cofactor">
    <cofactor evidence="5">
        <name>Zn(2+)</name>
        <dbReference type="ChEBI" id="CHEBI:29105"/>
    </cofactor>
    <text evidence="5">Binds 1 zinc ion per subunit.</text>
</comment>
<keyword evidence="7" id="KW-1185">Reference proteome</keyword>
<comment type="caution">
    <text evidence="6">The sequence shown here is derived from an EMBL/GenBank/DDBJ whole genome shotgun (WGS) entry which is preliminary data.</text>
</comment>
<dbReference type="InterPro" id="IPR023407">
    <property type="entry name" value="Ribosomal_eS27_Zn-bd_dom_sf"/>
</dbReference>
<proteinExistence type="inferred from homology"/>
<dbReference type="Gene3D" id="2.20.25.100">
    <property type="entry name" value="Zn-binding ribosomal proteins"/>
    <property type="match status" value="1"/>
</dbReference>
<keyword evidence="2 5" id="KW-0862">Zinc</keyword>
<dbReference type="AlphaFoldDB" id="A0A9P7DRM0"/>
<keyword evidence="5" id="KW-0479">Metal-binding</keyword>
<organism evidence="6 7">
    <name type="scientific">Suillus plorans</name>
    <dbReference type="NCBI Taxonomy" id="116603"/>
    <lineage>
        <taxon>Eukaryota</taxon>
        <taxon>Fungi</taxon>
        <taxon>Dikarya</taxon>
        <taxon>Basidiomycota</taxon>
        <taxon>Agaricomycotina</taxon>
        <taxon>Agaricomycetes</taxon>
        <taxon>Agaricomycetidae</taxon>
        <taxon>Boletales</taxon>
        <taxon>Suillineae</taxon>
        <taxon>Suillaceae</taxon>
        <taxon>Suillus</taxon>
    </lineage>
</organism>
<sequence>MDVKCPGCFAITTVFSHAQSVVLCGSCSSVLCQPTGGKARLTEGSSFRRKN</sequence>
<dbReference type="Proteomes" id="UP000719766">
    <property type="component" value="Unassembled WGS sequence"/>
</dbReference>
<dbReference type="GO" id="GO:0008270">
    <property type="term" value="F:zinc ion binding"/>
    <property type="evidence" value="ECO:0007669"/>
    <property type="project" value="UniProtKB-KW"/>
</dbReference>
<reference evidence="6" key="1">
    <citation type="journal article" date="2020" name="New Phytol.">
        <title>Comparative genomics reveals dynamic genome evolution in host specialist ectomycorrhizal fungi.</title>
        <authorList>
            <person name="Lofgren L.A."/>
            <person name="Nguyen N.H."/>
            <person name="Vilgalys R."/>
            <person name="Ruytinx J."/>
            <person name="Liao H.L."/>
            <person name="Branco S."/>
            <person name="Kuo A."/>
            <person name="LaButti K."/>
            <person name="Lipzen A."/>
            <person name="Andreopoulos W."/>
            <person name="Pangilinan J."/>
            <person name="Riley R."/>
            <person name="Hundley H."/>
            <person name="Na H."/>
            <person name="Barry K."/>
            <person name="Grigoriev I.V."/>
            <person name="Stajich J.E."/>
            <person name="Kennedy P.G."/>
        </authorList>
    </citation>
    <scope>NUCLEOTIDE SEQUENCE</scope>
    <source>
        <strain evidence="6">S12</strain>
    </source>
</reference>
<evidence type="ECO:0000256" key="2">
    <source>
        <dbReference type="ARBA" id="ARBA00022833"/>
    </source>
</evidence>
<dbReference type="GO" id="GO:1990904">
    <property type="term" value="C:ribonucleoprotein complex"/>
    <property type="evidence" value="ECO:0007669"/>
    <property type="project" value="UniProtKB-KW"/>
</dbReference>
<evidence type="ECO:0000313" key="7">
    <source>
        <dbReference type="Proteomes" id="UP000719766"/>
    </source>
</evidence>
<protein>
    <recommendedName>
        <fullName evidence="5">40S ribosomal protein S27</fullName>
    </recommendedName>
</protein>
<dbReference type="SUPFAM" id="SSF57829">
    <property type="entry name" value="Zn-binding ribosomal proteins"/>
    <property type="match status" value="1"/>
</dbReference>
<dbReference type="PROSITE" id="PS01168">
    <property type="entry name" value="RIBOSOMAL_S27E"/>
    <property type="match status" value="1"/>
</dbReference>
<dbReference type="GO" id="GO:0006412">
    <property type="term" value="P:translation"/>
    <property type="evidence" value="ECO:0007669"/>
    <property type="project" value="InterPro"/>
</dbReference>
<dbReference type="RefSeq" id="XP_041164805.1">
    <property type="nucleotide sequence ID" value="XM_041301921.1"/>
</dbReference>
<evidence type="ECO:0000256" key="5">
    <source>
        <dbReference type="RuleBase" id="RU000671"/>
    </source>
</evidence>
<keyword evidence="3 5" id="KW-0689">Ribosomal protein</keyword>
<evidence type="ECO:0000313" key="6">
    <source>
        <dbReference type="EMBL" id="KAG1801339.1"/>
    </source>
</evidence>
<keyword evidence="5" id="KW-0863">Zinc-finger</keyword>